<feature type="transmembrane region" description="Helical" evidence="2">
    <location>
        <begin position="77"/>
        <end position="97"/>
    </location>
</feature>
<gene>
    <name evidence="3" type="ORF">EV193_101428</name>
</gene>
<comment type="caution">
    <text evidence="3">The sequence shown here is derived from an EMBL/GenBank/DDBJ whole genome shotgun (WGS) entry which is preliminary data.</text>
</comment>
<dbReference type="RefSeq" id="WP_130342225.1">
    <property type="nucleotide sequence ID" value="NZ_SGWQ01000001.1"/>
</dbReference>
<feature type="compositionally biased region" description="Low complexity" evidence="1">
    <location>
        <begin position="1"/>
        <end position="21"/>
    </location>
</feature>
<keyword evidence="2" id="KW-1133">Transmembrane helix</keyword>
<proteinExistence type="predicted"/>
<organism evidence="3 4">
    <name type="scientific">Herbihabitans rhizosphaerae</name>
    <dbReference type="NCBI Taxonomy" id="1872711"/>
    <lineage>
        <taxon>Bacteria</taxon>
        <taxon>Bacillati</taxon>
        <taxon>Actinomycetota</taxon>
        <taxon>Actinomycetes</taxon>
        <taxon>Pseudonocardiales</taxon>
        <taxon>Pseudonocardiaceae</taxon>
        <taxon>Herbihabitans</taxon>
    </lineage>
</organism>
<keyword evidence="2" id="KW-0472">Membrane</keyword>
<protein>
    <submittedName>
        <fullName evidence="3">Uncharacterized protein</fullName>
    </submittedName>
</protein>
<evidence type="ECO:0000256" key="1">
    <source>
        <dbReference type="SAM" id="MobiDB-lite"/>
    </source>
</evidence>
<evidence type="ECO:0000313" key="3">
    <source>
        <dbReference type="EMBL" id="RZS44552.1"/>
    </source>
</evidence>
<accession>A0A4Q7L842</accession>
<evidence type="ECO:0000256" key="2">
    <source>
        <dbReference type="SAM" id="Phobius"/>
    </source>
</evidence>
<keyword evidence="4" id="KW-1185">Reference proteome</keyword>
<dbReference type="Proteomes" id="UP000294257">
    <property type="component" value="Unassembled WGS sequence"/>
</dbReference>
<dbReference type="EMBL" id="SGWQ01000001">
    <property type="protein sequence ID" value="RZS44552.1"/>
    <property type="molecule type" value="Genomic_DNA"/>
</dbReference>
<evidence type="ECO:0000313" key="4">
    <source>
        <dbReference type="Proteomes" id="UP000294257"/>
    </source>
</evidence>
<keyword evidence="2" id="KW-0812">Transmembrane</keyword>
<reference evidence="3 4" key="1">
    <citation type="submission" date="2019-02" db="EMBL/GenBank/DDBJ databases">
        <title>Genomic Encyclopedia of Type Strains, Phase IV (KMG-IV): sequencing the most valuable type-strain genomes for metagenomic binning, comparative biology and taxonomic classification.</title>
        <authorList>
            <person name="Goeker M."/>
        </authorList>
    </citation>
    <scope>NUCLEOTIDE SEQUENCE [LARGE SCALE GENOMIC DNA]</scope>
    <source>
        <strain evidence="3 4">DSM 101727</strain>
    </source>
</reference>
<name>A0A4Q7L842_9PSEU</name>
<dbReference type="AlphaFoldDB" id="A0A4Q7L842"/>
<feature type="region of interest" description="Disordered" evidence="1">
    <location>
        <begin position="1"/>
        <end position="25"/>
    </location>
</feature>
<feature type="transmembrane region" description="Helical" evidence="2">
    <location>
        <begin position="31"/>
        <end position="52"/>
    </location>
</feature>
<sequence length="112" mass="12023">MSAQSLEEAEAAWAESATPSERGGLNRPWRAIVAGVELLLAVAAVFAAFWAWPRGIEAITMELDGGVRLDSTLTHGYWQAAAIGFGLIAAILVLDALRQLVLAIRTRGRHRG</sequence>